<evidence type="ECO:0000313" key="6">
    <source>
        <dbReference type="Proteomes" id="UP000500791"/>
    </source>
</evidence>
<keyword evidence="3 4" id="KW-0546">Nucleotide metabolism</keyword>
<gene>
    <name evidence="5" type="ORF">G8E03_02965</name>
</gene>
<accession>A0A6G7VIZ9</accession>
<protein>
    <recommendedName>
        <fullName evidence="4">Nucleoside triphosphate pyrophosphatase</fullName>
        <ecNumber evidence="4">3.6.1.9</ecNumber>
    </recommendedName>
    <alternativeName>
        <fullName evidence="4">Nucleotide pyrophosphatase</fullName>
        <shortName evidence="4">Nucleotide PPase</shortName>
    </alternativeName>
</protein>
<evidence type="ECO:0000313" key="5">
    <source>
        <dbReference type="EMBL" id="QIK39818.1"/>
    </source>
</evidence>
<dbReference type="KEGG" id="mon:G8E03_02965"/>
<proteinExistence type="inferred from homology"/>
<dbReference type="InterPro" id="IPR029001">
    <property type="entry name" value="ITPase-like_fam"/>
</dbReference>
<keyword evidence="6" id="KW-1185">Reference proteome</keyword>
<dbReference type="PIRSF" id="PIRSF006305">
    <property type="entry name" value="Maf"/>
    <property type="match status" value="1"/>
</dbReference>
<feature type="active site" description="Proton acceptor" evidence="4">
    <location>
        <position position="75"/>
    </location>
</feature>
<comment type="subcellular location">
    <subcellularLocation>
        <location evidence="4">Cytoplasm</location>
    </subcellularLocation>
</comment>
<name>A0A6G7VIZ9_9RHOB</name>
<dbReference type="InterPro" id="IPR003697">
    <property type="entry name" value="Maf-like"/>
</dbReference>
<dbReference type="Proteomes" id="UP000500791">
    <property type="component" value="Chromosome"/>
</dbReference>
<dbReference type="GO" id="GO:0005737">
    <property type="term" value="C:cytoplasm"/>
    <property type="evidence" value="ECO:0007669"/>
    <property type="project" value="UniProtKB-SubCell"/>
</dbReference>
<comment type="catalytic activity">
    <reaction evidence="4">
        <text>a ribonucleoside 5'-triphosphate + H2O = a ribonucleoside 5'-phosphate + diphosphate + H(+)</text>
        <dbReference type="Rhea" id="RHEA:23996"/>
        <dbReference type="ChEBI" id="CHEBI:15377"/>
        <dbReference type="ChEBI" id="CHEBI:15378"/>
        <dbReference type="ChEBI" id="CHEBI:33019"/>
        <dbReference type="ChEBI" id="CHEBI:58043"/>
        <dbReference type="ChEBI" id="CHEBI:61557"/>
        <dbReference type="EC" id="3.6.1.9"/>
    </reaction>
</comment>
<dbReference type="CDD" id="cd00555">
    <property type="entry name" value="Maf"/>
    <property type="match status" value="1"/>
</dbReference>
<evidence type="ECO:0000256" key="1">
    <source>
        <dbReference type="ARBA" id="ARBA00001968"/>
    </source>
</evidence>
<comment type="cofactor">
    <cofactor evidence="1 4">
        <name>a divalent metal cation</name>
        <dbReference type="ChEBI" id="CHEBI:60240"/>
    </cofactor>
</comment>
<dbReference type="Gene3D" id="3.90.950.10">
    <property type="match status" value="1"/>
</dbReference>
<comment type="caution">
    <text evidence="4">Lacks conserved residue(s) required for the propagation of feature annotation.</text>
</comment>
<organism evidence="5 6">
    <name type="scientific">Pontivivens nitratireducens</name>
    <dbReference type="NCBI Taxonomy" id="2758038"/>
    <lineage>
        <taxon>Bacteria</taxon>
        <taxon>Pseudomonadati</taxon>
        <taxon>Pseudomonadota</taxon>
        <taxon>Alphaproteobacteria</taxon>
        <taxon>Rhodobacterales</taxon>
        <taxon>Paracoccaceae</taxon>
        <taxon>Pontivivens</taxon>
    </lineage>
</organism>
<comment type="similarity">
    <text evidence="4">Belongs to the Maf family.</text>
</comment>
<dbReference type="PANTHER" id="PTHR43213">
    <property type="entry name" value="BIFUNCTIONAL DTTP/UTP PYROPHOSPHATASE/METHYLTRANSFERASE PROTEIN-RELATED"/>
    <property type="match status" value="1"/>
</dbReference>
<dbReference type="HAMAP" id="MF_00528">
    <property type="entry name" value="Maf"/>
    <property type="match status" value="1"/>
</dbReference>
<evidence type="ECO:0000256" key="3">
    <source>
        <dbReference type="ARBA" id="ARBA00023080"/>
    </source>
</evidence>
<comment type="function">
    <text evidence="4">Nucleoside triphosphate pyrophosphatase. May have a dual role in cell division arrest and in preventing the incorporation of modified nucleotides into cellular nucleic acids.</text>
</comment>
<evidence type="ECO:0000256" key="4">
    <source>
        <dbReference type="HAMAP-Rule" id="MF_00528"/>
    </source>
</evidence>
<dbReference type="GO" id="GO:0009117">
    <property type="term" value="P:nucleotide metabolic process"/>
    <property type="evidence" value="ECO:0007669"/>
    <property type="project" value="UniProtKB-KW"/>
</dbReference>
<dbReference type="RefSeq" id="WP_166188524.1">
    <property type="nucleotide sequence ID" value="NZ_CP049811.1"/>
</dbReference>
<keyword evidence="4" id="KW-0963">Cytoplasm</keyword>
<dbReference type="AlphaFoldDB" id="A0A6G7VIZ9"/>
<comment type="catalytic activity">
    <reaction evidence="4">
        <text>a 2'-deoxyribonucleoside 5'-triphosphate + H2O = a 2'-deoxyribonucleoside 5'-phosphate + diphosphate + H(+)</text>
        <dbReference type="Rhea" id="RHEA:44644"/>
        <dbReference type="ChEBI" id="CHEBI:15377"/>
        <dbReference type="ChEBI" id="CHEBI:15378"/>
        <dbReference type="ChEBI" id="CHEBI:33019"/>
        <dbReference type="ChEBI" id="CHEBI:61560"/>
        <dbReference type="ChEBI" id="CHEBI:65317"/>
        <dbReference type="EC" id="3.6.1.9"/>
    </reaction>
</comment>
<keyword evidence="2 4" id="KW-0378">Hydrolase</keyword>
<dbReference type="Pfam" id="PF02545">
    <property type="entry name" value="Maf"/>
    <property type="match status" value="1"/>
</dbReference>
<dbReference type="GO" id="GO:0047429">
    <property type="term" value="F:nucleoside triphosphate diphosphatase activity"/>
    <property type="evidence" value="ECO:0007669"/>
    <property type="project" value="UniProtKB-EC"/>
</dbReference>
<dbReference type="EC" id="3.6.1.9" evidence="4"/>
<sequence length="198" mass="21535">MTQIVLASGSAARSAMLERAGVAHRIDVSRVDEDAVKRAMAAEGAPPRDIADKLAELKGLRVSARNGDALVLSADQILVCKGQMFDKPRDTADLREQLRTLRGQSHELLSAAVICEGGRPVWRHIGRAQLIMRSFSDTYLEEYIAEGAAGLLDTVGGYKLEEKGAQLFSRVQGDYFTVLGLPLLEVLGFLRARGILTE</sequence>
<dbReference type="SUPFAM" id="SSF52972">
    <property type="entry name" value="ITPase-like"/>
    <property type="match status" value="1"/>
</dbReference>
<dbReference type="EMBL" id="CP049811">
    <property type="protein sequence ID" value="QIK39818.1"/>
    <property type="molecule type" value="Genomic_DNA"/>
</dbReference>
<dbReference type="PANTHER" id="PTHR43213:SF5">
    <property type="entry name" value="BIFUNCTIONAL DTTP_UTP PYROPHOSPHATASE_METHYLTRANSFERASE PROTEIN-RELATED"/>
    <property type="match status" value="1"/>
</dbReference>
<reference evidence="5 6" key="1">
    <citation type="submission" date="2020-03" db="EMBL/GenBank/DDBJ databases">
        <title>Complete genome sequence of Monaibacterium sp. ALG8 with diverse plasmids.</title>
        <authorList>
            <person name="Sun C."/>
        </authorList>
    </citation>
    <scope>NUCLEOTIDE SEQUENCE [LARGE SCALE GENOMIC DNA]</scope>
    <source>
        <strain evidence="5 6">ALG8</strain>
    </source>
</reference>
<evidence type="ECO:0000256" key="2">
    <source>
        <dbReference type="ARBA" id="ARBA00022801"/>
    </source>
</evidence>